<dbReference type="InterPro" id="IPR036638">
    <property type="entry name" value="HLH_DNA-bd_sf"/>
</dbReference>
<dbReference type="InterPro" id="IPR051358">
    <property type="entry name" value="TF_AMS/ICE1/BHLH6-like"/>
</dbReference>
<dbReference type="InterPro" id="IPR011598">
    <property type="entry name" value="bHLH_dom"/>
</dbReference>
<dbReference type="PANTHER" id="PTHR31945:SF20">
    <property type="entry name" value="TRANSCRIPTION FACTOR DYT1"/>
    <property type="match status" value="1"/>
</dbReference>
<keyword evidence="8" id="KW-1185">Reference proteome</keyword>
<keyword evidence="3" id="KW-0804">Transcription</keyword>
<dbReference type="GO" id="GO:0046983">
    <property type="term" value="F:protein dimerization activity"/>
    <property type="evidence" value="ECO:0007669"/>
    <property type="project" value="InterPro"/>
</dbReference>
<comment type="caution">
    <text evidence="7">The sequence shown here is derived from an EMBL/GenBank/DDBJ whole genome shotgun (WGS) entry which is preliminary data.</text>
</comment>
<dbReference type="GO" id="GO:0003700">
    <property type="term" value="F:DNA-binding transcription factor activity"/>
    <property type="evidence" value="ECO:0007669"/>
    <property type="project" value="TreeGrafter"/>
</dbReference>
<feature type="domain" description="BHLH" evidence="6">
    <location>
        <begin position="23"/>
        <end position="72"/>
    </location>
</feature>
<evidence type="ECO:0000259" key="6">
    <source>
        <dbReference type="PROSITE" id="PS50888"/>
    </source>
</evidence>
<keyword evidence="2" id="KW-0805">Transcription regulation</keyword>
<dbReference type="InterPro" id="IPR054502">
    <property type="entry name" value="bHLH-TF_ACT-like_plant"/>
</dbReference>
<proteinExistence type="predicted"/>
<organism evidence="7 8">
    <name type="scientific">Papaver atlanticum</name>
    <dbReference type="NCBI Taxonomy" id="357466"/>
    <lineage>
        <taxon>Eukaryota</taxon>
        <taxon>Viridiplantae</taxon>
        <taxon>Streptophyta</taxon>
        <taxon>Embryophyta</taxon>
        <taxon>Tracheophyta</taxon>
        <taxon>Spermatophyta</taxon>
        <taxon>Magnoliopsida</taxon>
        <taxon>Ranunculales</taxon>
        <taxon>Papaveraceae</taxon>
        <taxon>Papaveroideae</taxon>
        <taxon>Papaver</taxon>
    </lineage>
</organism>
<comment type="subcellular location">
    <subcellularLocation>
        <location evidence="1">Nucleus</location>
    </subcellularLocation>
</comment>
<protein>
    <recommendedName>
        <fullName evidence="6">BHLH domain-containing protein</fullName>
    </recommendedName>
</protein>
<evidence type="ECO:0000256" key="2">
    <source>
        <dbReference type="ARBA" id="ARBA00023015"/>
    </source>
</evidence>
<dbReference type="SUPFAM" id="SSF47459">
    <property type="entry name" value="HLH, helix-loop-helix DNA-binding domain"/>
    <property type="match status" value="1"/>
</dbReference>
<dbReference type="Gene3D" id="4.10.280.10">
    <property type="entry name" value="Helix-loop-helix DNA-binding domain"/>
    <property type="match status" value="1"/>
</dbReference>
<evidence type="ECO:0000256" key="3">
    <source>
        <dbReference type="ARBA" id="ARBA00023163"/>
    </source>
</evidence>
<sequence>MKFAAGCGSGRGRGTLNEDGILEFKSKNLDAERRRRGKLKQRINDLRAAVPNITNMTKAATLDDAITYIKGLKQQVDGLTHCLEQMEDTTVPQAVEEEETEVQVESDDQNIEKFNIDEEVKVSYLEENKFCIKIICYSKRGIFTRLMELMTSLGFEIMDNNFTSFKGVCLTTLSVK</sequence>
<dbReference type="Pfam" id="PF00010">
    <property type="entry name" value="HLH"/>
    <property type="match status" value="1"/>
</dbReference>
<keyword evidence="5" id="KW-0175">Coiled coil</keyword>
<evidence type="ECO:0000313" key="8">
    <source>
        <dbReference type="Proteomes" id="UP001202328"/>
    </source>
</evidence>
<gene>
    <name evidence="7" type="ORF">MKW98_029308</name>
</gene>
<feature type="coiled-coil region" evidence="5">
    <location>
        <begin position="29"/>
        <end position="89"/>
    </location>
</feature>
<dbReference type="SMART" id="SM00353">
    <property type="entry name" value="HLH"/>
    <property type="match status" value="1"/>
</dbReference>
<feature type="non-terminal residue" evidence="7">
    <location>
        <position position="176"/>
    </location>
</feature>
<dbReference type="PANTHER" id="PTHR31945">
    <property type="entry name" value="TRANSCRIPTION FACTOR SCREAM2-RELATED"/>
    <property type="match status" value="1"/>
</dbReference>
<evidence type="ECO:0000256" key="1">
    <source>
        <dbReference type="ARBA" id="ARBA00004123"/>
    </source>
</evidence>
<dbReference type="EMBL" id="JAJJMB010010439">
    <property type="protein sequence ID" value="KAI3908758.1"/>
    <property type="molecule type" value="Genomic_DNA"/>
</dbReference>
<dbReference type="GO" id="GO:0043565">
    <property type="term" value="F:sequence-specific DNA binding"/>
    <property type="evidence" value="ECO:0007669"/>
    <property type="project" value="TreeGrafter"/>
</dbReference>
<name>A0AAD4XGC6_9MAGN</name>
<keyword evidence="4" id="KW-0539">Nucleus</keyword>
<dbReference type="Pfam" id="PF22754">
    <property type="entry name" value="bHLH-TF_ACT-like_plant"/>
    <property type="match status" value="1"/>
</dbReference>
<dbReference type="GO" id="GO:0005634">
    <property type="term" value="C:nucleus"/>
    <property type="evidence" value="ECO:0007669"/>
    <property type="project" value="UniProtKB-SubCell"/>
</dbReference>
<evidence type="ECO:0000313" key="7">
    <source>
        <dbReference type="EMBL" id="KAI3908758.1"/>
    </source>
</evidence>
<accession>A0AAD4XGC6</accession>
<dbReference type="AlphaFoldDB" id="A0AAD4XGC6"/>
<evidence type="ECO:0000256" key="5">
    <source>
        <dbReference type="SAM" id="Coils"/>
    </source>
</evidence>
<dbReference type="PROSITE" id="PS50888">
    <property type="entry name" value="BHLH"/>
    <property type="match status" value="1"/>
</dbReference>
<dbReference type="Proteomes" id="UP001202328">
    <property type="component" value="Unassembled WGS sequence"/>
</dbReference>
<evidence type="ECO:0000256" key="4">
    <source>
        <dbReference type="ARBA" id="ARBA00023242"/>
    </source>
</evidence>
<reference evidence="7" key="1">
    <citation type="submission" date="2022-04" db="EMBL/GenBank/DDBJ databases">
        <title>A functionally conserved STORR gene fusion in Papaver species that diverged 16.8 million years ago.</title>
        <authorList>
            <person name="Catania T."/>
        </authorList>
    </citation>
    <scope>NUCLEOTIDE SEQUENCE</scope>
    <source>
        <strain evidence="7">S-188037</strain>
    </source>
</reference>